<dbReference type="InterPro" id="IPR006685">
    <property type="entry name" value="MscS_channel_2nd"/>
</dbReference>
<feature type="transmembrane region" description="Helical" evidence="7">
    <location>
        <begin position="103"/>
        <end position="122"/>
    </location>
</feature>
<dbReference type="SUPFAM" id="SSF82689">
    <property type="entry name" value="Mechanosensitive channel protein MscS (YggB), C-terminal domain"/>
    <property type="match status" value="1"/>
</dbReference>
<name>A0A4V1FZV4_9EURY</name>
<dbReference type="GO" id="GO:0008381">
    <property type="term" value="F:mechanosensitive monoatomic ion channel activity"/>
    <property type="evidence" value="ECO:0007669"/>
    <property type="project" value="InterPro"/>
</dbReference>
<evidence type="ECO:0000259" key="9">
    <source>
        <dbReference type="Pfam" id="PF21082"/>
    </source>
</evidence>
<evidence type="ECO:0000256" key="1">
    <source>
        <dbReference type="ARBA" id="ARBA00004651"/>
    </source>
</evidence>
<dbReference type="PANTHER" id="PTHR30221">
    <property type="entry name" value="SMALL-CONDUCTANCE MECHANOSENSITIVE CHANNEL"/>
    <property type="match status" value="1"/>
</dbReference>
<dbReference type="OrthoDB" id="31543at2157"/>
<sequence>MSAALGSTLLQSGDLGPIGEALESTNLFGSSLAASAEGAIRFVLAFVAIWVVGRFVVLPLVERAFDRRGLDEHAQNPLLMLTRFGVAFFAVAVAFGFAGFGNFLVSMAGIAAAGALAIGLAMQDVISNFVAGVFIYTDKPFRIGDWIEWDNGDYAGVVEDISLRVTRVRTFDNELLTVPNSALTDGVLKNPVDADKLRLKFVFGIGYDDDIERATEIIVDEAERHPDIMDDPAPSVRLTELGDSDVGLQSRFWIANPSRADFVRTRGEYVTAVKGRFDDEGIDIPYPVRTLEGGLNLESGDGQSVVQPAE</sequence>
<dbReference type="GeneID" id="40266132"/>
<feature type="transmembrane region" description="Helical" evidence="7">
    <location>
        <begin position="78"/>
        <end position="97"/>
    </location>
</feature>
<feature type="domain" description="Mechanosensitive ion channel MscS C-terminal" evidence="9">
    <location>
        <begin position="200"/>
        <end position="284"/>
    </location>
</feature>
<dbReference type="InterPro" id="IPR011014">
    <property type="entry name" value="MscS_channel_TM-2"/>
</dbReference>
<reference evidence="11" key="1">
    <citation type="submission" date="2019-05" db="EMBL/GenBank/DDBJ databases">
        <title>Genome sequence and methylation pattern of the halophilic Archaeon Natrinema versiforme BOL5-4.</title>
        <authorList>
            <person name="DasSarma P."/>
            <person name="Anton B.P."/>
            <person name="DasSarma S.L."/>
            <person name="Martinez F.L."/>
            <person name="Guzman D."/>
            <person name="Roberts R.J."/>
            <person name="DasSarma S."/>
        </authorList>
    </citation>
    <scope>NUCLEOTIDE SEQUENCE [LARGE SCALE GENOMIC DNA]</scope>
    <source>
        <strain evidence="11">BOL5-4</strain>
    </source>
</reference>
<evidence type="ECO:0000256" key="5">
    <source>
        <dbReference type="ARBA" id="ARBA00022989"/>
    </source>
</evidence>
<dbReference type="PANTHER" id="PTHR30221:SF1">
    <property type="entry name" value="SMALL-CONDUCTANCE MECHANOSENSITIVE CHANNEL"/>
    <property type="match status" value="1"/>
</dbReference>
<evidence type="ECO:0000256" key="7">
    <source>
        <dbReference type="SAM" id="Phobius"/>
    </source>
</evidence>
<dbReference type="Pfam" id="PF00924">
    <property type="entry name" value="MS_channel_2nd"/>
    <property type="match status" value="1"/>
</dbReference>
<evidence type="ECO:0000259" key="8">
    <source>
        <dbReference type="Pfam" id="PF00924"/>
    </source>
</evidence>
<keyword evidence="4 7" id="KW-0812">Transmembrane</keyword>
<dbReference type="RefSeq" id="WP_138245625.1">
    <property type="nucleotide sequence ID" value="NZ_CP040330.1"/>
</dbReference>
<dbReference type="AlphaFoldDB" id="A0A4V1FZV4"/>
<comment type="similarity">
    <text evidence="2">Belongs to the MscS (TC 1.A.23) family.</text>
</comment>
<organism evidence="10 11">
    <name type="scientific">Natrinema versiforme</name>
    <dbReference type="NCBI Taxonomy" id="88724"/>
    <lineage>
        <taxon>Archaea</taxon>
        <taxon>Methanobacteriati</taxon>
        <taxon>Methanobacteriota</taxon>
        <taxon>Stenosarchaea group</taxon>
        <taxon>Halobacteria</taxon>
        <taxon>Halobacteriales</taxon>
        <taxon>Natrialbaceae</taxon>
        <taxon>Natrinema</taxon>
    </lineage>
</organism>
<dbReference type="KEGG" id="nvr:FEJ81_12625"/>
<keyword evidence="6 7" id="KW-0472">Membrane</keyword>
<evidence type="ECO:0000256" key="3">
    <source>
        <dbReference type="ARBA" id="ARBA00022475"/>
    </source>
</evidence>
<dbReference type="Gene3D" id="1.10.287.1260">
    <property type="match status" value="1"/>
</dbReference>
<dbReference type="SUPFAM" id="SSF82861">
    <property type="entry name" value="Mechanosensitive channel protein MscS (YggB), transmembrane region"/>
    <property type="match status" value="1"/>
</dbReference>
<dbReference type="Gene3D" id="3.30.70.100">
    <property type="match status" value="1"/>
</dbReference>
<dbReference type="Proteomes" id="UP000302218">
    <property type="component" value="Chromosome"/>
</dbReference>
<evidence type="ECO:0000256" key="2">
    <source>
        <dbReference type="ARBA" id="ARBA00008017"/>
    </source>
</evidence>
<feature type="domain" description="Mechanosensitive ion channel MscS" evidence="8">
    <location>
        <begin position="124"/>
        <end position="190"/>
    </location>
</feature>
<dbReference type="InterPro" id="IPR045275">
    <property type="entry name" value="MscS_archaea/bacteria_type"/>
</dbReference>
<keyword evidence="5 7" id="KW-1133">Transmembrane helix</keyword>
<dbReference type="InterPro" id="IPR010920">
    <property type="entry name" value="LSM_dom_sf"/>
</dbReference>
<dbReference type="InterPro" id="IPR023408">
    <property type="entry name" value="MscS_beta-dom_sf"/>
</dbReference>
<proteinExistence type="inferred from homology"/>
<feature type="transmembrane region" description="Helical" evidence="7">
    <location>
        <begin position="39"/>
        <end position="57"/>
    </location>
</feature>
<gene>
    <name evidence="10" type="ORF">FEJ81_12625</name>
</gene>
<dbReference type="Pfam" id="PF21082">
    <property type="entry name" value="MS_channel_3rd"/>
    <property type="match status" value="1"/>
</dbReference>
<comment type="subcellular location">
    <subcellularLocation>
        <location evidence="1">Cell membrane</location>
        <topology evidence="1">Multi-pass membrane protein</topology>
    </subcellularLocation>
</comment>
<dbReference type="Gene3D" id="2.30.30.60">
    <property type="match status" value="1"/>
</dbReference>
<dbReference type="InterPro" id="IPR011066">
    <property type="entry name" value="MscS_channel_C_sf"/>
</dbReference>
<protein>
    <submittedName>
        <fullName evidence="10">Mechanosensitive ion channel family protein</fullName>
    </submittedName>
</protein>
<evidence type="ECO:0000313" key="10">
    <source>
        <dbReference type="EMBL" id="QCS43156.1"/>
    </source>
</evidence>
<dbReference type="GO" id="GO:0005886">
    <property type="term" value="C:plasma membrane"/>
    <property type="evidence" value="ECO:0007669"/>
    <property type="project" value="UniProtKB-SubCell"/>
</dbReference>
<dbReference type="SUPFAM" id="SSF50182">
    <property type="entry name" value="Sm-like ribonucleoproteins"/>
    <property type="match status" value="1"/>
</dbReference>
<accession>A0A4V1FZV4</accession>
<keyword evidence="3" id="KW-1003">Cell membrane</keyword>
<evidence type="ECO:0000256" key="4">
    <source>
        <dbReference type="ARBA" id="ARBA00022692"/>
    </source>
</evidence>
<dbReference type="InterPro" id="IPR049278">
    <property type="entry name" value="MS_channel_C"/>
</dbReference>
<evidence type="ECO:0000256" key="6">
    <source>
        <dbReference type="ARBA" id="ARBA00023136"/>
    </source>
</evidence>
<evidence type="ECO:0000313" key="11">
    <source>
        <dbReference type="Proteomes" id="UP000302218"/>
    </source>
</evidence>
<dbReference type="EMBL" id="CP040330">
    <property type="protein sequence ID" value="QCS43156.1"/>
    <property type="molecule type" value="Genomic_DNA"/>
</dbReference>